<feature type="transmembrane region" description="Helical" evidence="9">
    <location>
        <begin position="101"/>
        <end position="124"/>
    </location>
</feature>
<evidence type="ECO:0000256" key="8">
    <source>
        <dbReference type="ARBA" id="ARBA00025323"/>
    </source>
</evidence>
<feature type="transmembrane region" description="Helical" evidence="9">
    <location>
        <begin position="56"/>
        <end position="81"/>
    </location>
</feature>
<dbReference type="EMBL" id="DOLB01000090">
    <property type="protein sequence ID" value="HBT49300.1"/>
    <property type="molecule type" value="Genomic_DNA"/>
</dbReference>
<evidence type="ECO:0000256" key="4">
    <source>
        <dbReference type="ARBA" id="ARBA00022692"/>
    </source>
</evidence>
<comment type="similarity">
    <text evidence="9">Belongs to the binding-protein-dependent transport system permease family.</text>
</comment>
<dbReference type="SUPFAM" id="SSF161098">
    <property type="entry name" value="MetI-like"/>
    <property type="match status" value="1"/>
</dbReference>
<feature type="domain" description="ABC transmembrane type-1" evidence="10">
    <location>
        <begin position="1"/>
        <end position="188"/>
    </location>
</feature>
<dbReference type="CDD" id="cd06261">
    <property type="entry name" value="TM_PBP2"/>
    <property type="match status" value="1"/>
</dbReference>
<accession>A0A357VP64</accession>
<evidence type="ECO:0000256" key="7">
    <source>
        <dbReference type="ARBA" id="ARBA00023136"/>
    </source>
</evidence>
<feature type="transmembrane region" description="Helical" evidence="9">
    <location>
        <begin position="20"/>
        <end position="44"/>
    </location>
</feature>
<reference evidence="11 12" key="1">
    <citation type="journal article" date="2018" name="Nat. Biotechnol.">
        <title>A standardized bacterial taxonomy based on genome phylogeny substantially revises the tree of life.</title>
        <authorList>
            <person name="Parks D.H."/>
            <person name="Chuvochina M."/>
            <person name="Waite D.W."/>
            <person name="Rinke C."/>
            <person name="Skarshewski A."/>
            <person name="Chaumeil P.A."/>
            <person name="Hugenholtz P."/>
        </authorList>
    </citation>
    <scope>NUCLEOTIDE SEQUENCE [LARGE SCALE GENOMIC DNA]</scope>
    <source>
        <strain evidence="11">UBA12544</strain>
    </source>
</reference>
<gene>
    <name evidence="11" type="ORF">DEA61_05655</name>
</gene>
<feature type="transmembrane region" description="Helical" evidence="9">
    <location>
        <begin position="167"/>
        <end position="187"/>
    </location>
</feature>
<dbReference type="PANTHER" id="PTHR30406:SF8">
    <property type="entry name" value="SULFATE TRANSPORT SYSTEM PERMEASE PROTEIN CYST"/>
    <property type="match status" value="1"/>
</dbReference>
<name>A0A357VP64_9THEO</name>
<dbReference type="PANTHER" id="PTHR30406">
    <property type="entry name" value="SULFATE TRANSPORT SYSTEM PERMEASE PROTEIN"/>
    <property type="match status" value="1"/>
</dbReference>
<keyword evidence="5 9" id="KW-1133">Transmembrane helix</keyword>
<dbReference type="GO" id="GO:0015419">
    <property type="term" value="F:ABC-type sulfate transporter activity"/>
    <property type="evidence" value="ECO:0007669"/>
    <property type="project" value="InterPro"/>
</dbReference>
<dbReference type="Proteomes" id="UP000264445">
    <property type="component" value="Unassembled WGS sequence"/>
</dbReference>
<evidence type="ECO:0000259" key="10">
    <source>
        <dbReference type="PROSITE" id="PS50928"/>
    </source>
</evidence>
<proteinExistence type="inferred from homology"/>
<dbReference type="GO" id="GO:0005886">
    <property type="term" value="C:plasma membrane"/>
    <property type="evidence" value="ECO:0007669"/>
    <property type="project" value="UniProtKB-SubCell"/>
</dbReference>
<dbReference type="InterPro" id="IPR000515">
    <property type="entry name" value="MetI-like"/>
</dbReference>
<keyword evidence="3 9" id="KW-0813">Transport</keyword>
<dbReference type="AlphaFoldDB" id="A0A357VP64"/>
<evidence type="ECO:0000256" key="1">
    <source>
        <dbReference type="ARBA" id="ARBA00004141"/>
    </source>
</evidence>
<organism evidence="11 12">
    <name type="scientific">Caldanaerobacter subterraneus</name>
    <dbReference type="NCBI Taxonomy" id="911092"/>
    <lineage>
        <taxon>Bacteria</taxon>
        <taxon>Bacillati</taxon>
        <taxon>Bacillota</taxon>
        <taxon>Clostridia</taxon>
        <taxon>Thermoanaerobacterales</taxon>
        <taxon>Thermoanaerobacteraceae</taxon>
        <taxon>Caldanaerobacter</taxon>
    </lineage>
</organism>
<comment type="caution">
    <text evidence="11">The sequence shown here is derived from an EMBL/GenBank/DDBJ whole genome shotgun (WGS) entry which is preliminary data.</text>
</comment>
<keyword evidence="4 9" id="KW-0812">Transmembrane</keyword>
<comment type="subcellular location">
    <subcellularLocation>
        <location evidence="9">Cell membrane</location>
        <topology evidence="9">Multi-pass membrane protein</topology>
    </subcellularLocation>
    <subcellularLocation>
        <location evidence="1">Membrane</location>
        <topology evidence="1">Multi-pass membrane protein</topology>
    </subcellularLocation>
</comment>
<protein>
    <submittedName>
        <fullName evidence="11">Sulfate ABC transporter permease</fullName>
    </submittedName>
</protein>
<dbReference type="Gene3D" id="1.10.3720.10">
    <property type="entry name" value="MetI-like"/>
    <property type="match status" value="1"/>
</dbReference>
<dbReference type="InterPro" id="IPR035906">
    <property type="entry name" value="MetI-like_sf"/>
</dbReference>
<keyword evidence="7 9" id="KW-0472">Membrane</keyword>
<dbReference type="InterPro" id="IPR005667">
    <property type="entry name" value="Sulph_transpt2"/>
</dbReference>
<evidence type="ECO:0000256" key="6">
    <source>
        <dbReference type="ARBA" id="ARBA00023032"/>
    </source>
</evidence>
<sequence>MALGFGYYHLFSKNSFIYRFANLINDLPVAVLHTVAGAALLLAFGRNVLGFISNTGLAFMMISVVLAMFFVSYLLAARAIASGADQIEPELVDVARTLWDILFKVYLRIILPLLKEAIFSGLVLTFAHSLSEFPAVIMFGGNIQGVTQVLASHVFTKIEEGELDMAVTASAFCAVISLILVGLLNLIKKEEYQKCLKLLR</sequence>
<keyword evidence="6" id="KW-0764">Sulfate transport</keyword>
<evidence type="ECO:0000313" key="12">
    <source>
        <dbReference type="Proteomes" id="UP000264445"/>
    </source>
</evidence>
<evidence type="ECO:0000256" key="5">
    <source>
        <dbReference type="ARBA" id="ARBA00022989"/>
    </source>
</evidence>
<evidence type="ECO:0000256" key="3">
    <source>
        <dbReference type="ARBA" id="ARBA00022448"/>
    </source>
</evidence>
<evidence type="ECO:0000256" key="2">
    <source>
        <dbReference type="ARBA" id="ARBA00011779"/>
    </source>
</evidence>
<evidence type="ECO:0000256" key="9">
    <source>
        <dbReference type="RuleBase" id="RU363032"/>
    </source>
</evidence>
<dbReference type="Pfam" id="PF00528">
    <property type="entry name" value="BPD_transp_1"/>
    <property type="match status" value="1"/>
</dbReference>
<comment type="subunit">
    <text evidence="2">The complex is composed of two ATP-binding proteins (CysA), two transmembrane proteins (CysT and CysW) and a solute-binding protein (CysP).</text>
</comment>
<comment type="function">
    <text evidence="8">Part of the ABC transporter complex CysAWTP (TC 3.A.1.6.1) involved in sulfate/thiosulfate import. Probably responsible for the translocation of the substrate across the membrane.</text>
</comment>
<dbReference type="PROSITE" id="PS50928">
    <property type="entry name" value="ABC_TM1"/>
    <property type="match status" value="1"/>
</dbReference>
<evidence type="ECO:0000313" key="11">
    <source>
        <dbReference type="EMBL" id="HBT49300.1"/>
    </source>
</evidence>